<evidence type="ECO:0000313" key="2">
    <source>
        <dbReference type="EMBL" id="QHT76313.1"/>
    </source>
</evidence>
<name>A0A6C0H8I2_9ZZZZ</name>
<keyword evidence="1" id="KW-0812">Transmembrane</keyword>
<keyword evidence="1" id="KW-1133">Transmembrane helix</keyword>
<organism evidence="2">
    <name type="scientific">viral metagenome</name>
    <dbReference type="NCBI Taxonomy" id="1070528"/>
    <lineage>
        <taxon>unclassified sequences</taxon>
        <taxon>metagenomes</taxon>
        <taxon>organismal metagenomes</taxon>
    </lineage>
</organism>
<dbReference type="AlphaFoldDB" id="A0A6C0H8I2"/>
<evidence type="ECO:0000256" key="1">
    <source>
        <dbReference type="SAM" id="Phobius"/>
    </source>
</evidence>
<keyword evidence="1" id="KW-0472">Membrane</keyword>
<proteinExistence type="predicted"/>
<reference evidence="2" key="1">
    <citation type="journal article" date="2020" name="Nature">
        <title>Giant virus diversity and host interactions through global metagenomics.</title>
        <authorList>
            <person name="Schulz F."/>
            <person name="Roux S."/>
            <person name="Paez-Espino D."/>
            <person name="Jungbluth S."/>
            <person name="Walsh D.A."/>
            <person name="Denef V.J."/>
            <person name="McMahon K.D."/>
            <person name="Konstantinidis K.T."/>
            <person name="Eloe-Fadrosh E.A."/>
            <person name="Kyrpides N.C."/>
            <person name="Woyke T."/>
        </authorList>
    </citation>
    <scope>NUCLEOTIDE SEQUENCE</scope>
    <source>
        <strain evidence="2">GVMAG-M-3300023179-73</strain>
    </source>
</reference>
<protein>
    <submittedName>
        <fullName evidence="2">Uncharacterized protein</fullName>
    </submittedName>
</protein>
<accession>A0A6C0H8I2</accession>
<dbReference type="EMBL" id="MN739894">
    <property type="protein sequence ID" value="QHT76313.1"/>
    <property type="molecule type" value="Genomic_DNA"/>
</dbReference>
<sequence length="129" mass="14648">MSMSDKVIANVANPTPILQQDRSSKLTTNPFIPNEQRERELVTIQQEANYIIEEAYQTNKTSSIRNMTLNQINGNISSSVTGIIDDLFAKPNDAPWRNYLPTIIQKEQRFAYLGILLIFVAVYMLLARG</sequence>
<feature type="transmembrane region" description="Helical" evidence="1">
    <location>
        <begin position="110"/>
        <end position="127"/>
    </location>
</feature>